<name>A0A1Y1SG45_9GAMM</name>
<evidence type="ECO:0000256" key="6">
    <source>
        <dbReference type="ARBA" id="ARBA00022500"/>
    </source>
</evidence>
<dbReference type="PANTHER" id="PTHR38786">
    <property type="entry name" value="FLAGELLAR FLIJ PROTEIN"/>
    <property type="match status" value="1"/>
</dbReference>
<dbReference type="EMBL" id="AQQV01000001">
    <property type="protein sequence ID" value="ORE88626.1"/>
    <property type="molecule type" value="Genomic_DNA"/>
</dbReference>
<comment type="similarity">
    <text evidence="2">Belongs to the FliJ family.</text>
</comment>
<dbReference type="GO" id="GO:0006935">
    <property type="term" value="P:chemotaxis"/>
    <property type="evidence" value="ECO:0007669"/>
    <property type="project" value="UniProtKB-KW"/>
</dbReference>
<keyword evidence="12" id="KW-1185">Reference proteome</keyword>
<keyword evidence="11" id="KW-0966">Cell projection</keyword>
<dbReference type="AlphaFoldDB" id="A0A1Y1SG45"/>
<dbReference type="OrthoDB" id="7063004at2"/>
<organism evidence="11 12">
    <name type="scientific">Oceanococcus atlanticus</name>
    <dbReference type="NCBI Taxonomy" id="1317117"/>
    <lineage>
        <taxon>Bacteria</taxon>
        <taxon>Pseudomonadati</taxon>
        <taxon>Pseudomonadota</taxon>
        <taxon>Gammaproteobacteria</taxon>
        <taxon>Chromatiales</taxon>
        <taxon>Oceanococcaceae</taxon>
        <taxon>Oceanococcus</taxon>
    </lineage>
</organism>
<evidence type="ECO:0000256" key="5">
    <source>
        <dbReference type="ARBA" id="ARBA00022475"/>
    </source>
</evidence>
<dbReference type="Pfam" id="PF02050">
    <property type="entry name" value="FliJ"/>
    <property type="match status" value="1"/>
</dbReference>
<evidence type="ECO:0000256" key="8">
    <source>
        <dbReference type="ARBA" id="ARBA00022927"/>
    </source>
</evidence>
<dbReference type="GO" id="GO:0044781">
    <property type="term" value="P:bacterial-type flagellum organization"/>
    <property type="evidence" value="ECO:0007669"/>
    <property type="project" value="UniProtKB-KW"/>
</dbReference>
<evidence type="ECO:0000313" key="11">
    <source>
        <dbReference type="EMBL" id="ORE88626.1"/>
    </source>
</evidence>
<evidence type="ECO:0000256" key="10">
    <source>
        <dbReference type="ARBA" id="ARBA00023225"/>
    </source>
</evidence>
<keyword evidence="11" id="KW-0282">Flagellum</keyword>
<comment type="subcellular location">
    <subcellularLocation>
        <location evidence="1">Cell membrane</location>
        <topology evidence="1">Peripheral membrane protein</topology>
        <orientation evidence="1">Cytoplasmic side</orientation>
    </subcellularLocation>
</comment>
<dbReference type="GO" id="GO:0015031">
    <property type="term" value="P:protein transport"/>
    <property type="evidence" value="ECO:0007669"/>
    <property type="project" value="UniProtKB-KW"/>
</dbReference>
<comment type="caution">
    <text evidence="11">The sequence shown here is derived from an EMBL/GenBank/DDBJ whole genome shotgun (WGS) entry which is preliminary data.</text>
</comment>
<dbReference type="STRING" id="1317117.ATO7_02085"/>
<keyword evidence="9" id="KW-0472">Membrane</keyword>
<gene>
    <name evidence="11" type="ORF">ATO7_02085</name>
</gene>
<evidence type="ECO:0000256" key="1">
    <source>
        <dbReference type="ARBA" id="ARBA00004413"/>
    </source>
</evidence>
<keyword evidence="7" id="KW-1005">Bacterial flagellum biogenesis</keyword>
<dbReference type="Gene3D" id="1.10.287.1700">
    <property type="match status" value="1"/>
</dbReference>
<keyword evidence="4" id="KW-0813">Transport</keyword>
<evidence type="ECO:0000313" key="12">
    <source>
        <dbReference type="Proteomes" id="UP000192342"/>
    </source>
</evidence>
<evidence type="ECO:0000256" key="7">
    <source>
        <dbReference type="ARBA" id="ARBA00022795"/>
    </source>
</evidence>
<dbReference type="GO" id="GO:0071973">
    <property type="term" value="P:bacterial-type flagellum-dependent cell motility"/>
    <property type="evidence" value="ECO:0007669"/>
    <property type="project" value="InterPro"/>
</dbReference>
<keyword evidence="10" id="KW-1006">Bacterial flagellum protein export</keyword>
<evidence type="ECO:0000256" key="2">
    <source>
        <dbReference type="ARBA" id="ARBA00010004"/>
    </source>
</evidence>
<reference evidence="11 12" key="1">
    <citation type="submission" date="2013-04" db="EMBL/GenBank/DDBJ databases">
        <title>Oceanococcus atlanticus 22II-S10r2 Genome Sequencing.</title>
        <authorList>
            <person name="Lai Q."/>
            <person name="Li G."/>
            <person name="Shao Z."/>
        </authorList>
    </citation>
    <scope>NUCLEOTIDE SEQUENCE [LARGE SCALE GENOMIC DNA]</scope>
    <source>
        <strain evidence="11 12">22II-S10r2</strain>
    </source>
</reference>
<dbReference type="InterPro" id="IPR052570">
    <property type="entry name" value="FliJ"/>
</dbReference>
<dbReference type="GO" id="GO:0009288">
    <property type="term" value="C:bacterial-type flagellum"/>
    <property type="evidence" value="ECO:0007669"/>
    <property type="project" value="InterPro"/>
</dbReference>
<proteinExistence type="inferred from homology"/>
<dbReference type="NCBIfam" id="TIGR02473">
    <property type="entry name" value="flagell_FliJ"/>
    <property type="match status" value="1"/>
</dbReference>
<dbReference type="RefSeq" id="WP_158522999.1">
    <property type="nucleotide sequence ID" value="NZ_AQQV01000001.1"/>
</dbReference>
<evidence type="ECO:0000256" key="4">
    <source>
        <dbReference type="ARBA" id="ARBA00022448"/>
    </source>
</evidence>
<keyword evidence="8" id="KW-0653">Protein transport</keyword>
<dbReference type="GO" id="GO:0005886">
    <property type="term" value="C:plasma membrane"/>
    <property type="evidence" value="ECO:0007669"/>
    <property type="project" value="UniProtKB-SubCell"/>
</dbReference>
<dbReference type="PANTHER" id="PTHR38786:SF1">
    <property type="entry name" value="FLAGELLAR FLIJ PROTEIN"/>
    <property type="match status" value="1"/>
</dbReference>
<protein>
    <recommendedName>
        <fullName evidence="3">Flagellar FliJ protein</fullName>
    </recommendedName>
</protein>
<evidence type="ECO:0000256" key="3">
    <source>
        <dbReference type="ARBA" id="ARBA00020392"/>
    </source>
</evidence>
<evidence type="ECO:0000256" key="9">
    <source>
        <dbReference type="ARBA" id="ARBA00023136"/>
    </source>
</evidence>
<accession>A0A1Y1SG45</accession>
<keyword evidence="11" id="KW-0969">Cilium</keyword>
<dbReference type="InterPro" id="IPR012823">
    <property type="entry name" value="Flagell_FliJ"/>
</dbReference>
<keyword evidence="6" id="KW-0145">Chemotaxis</keyword>
<sequence>MARPEQLDSLLRHAQLQEQQAQSRWHAAQQQLERHRQQLSELQNYLNDYGPARLGGGVAASVLLNHSRFSERLREAIAQQSQVVREARQSTEKLCTHWQHKRQRLEALGALKDKRIKAQHTQVRRLEQRTLDDFALRSLGPRLADA</sequence>
<dbReference type="Proteomes" id="UP000192342">
    <property type="component" value="Unassembled WGS sequence"/>
</dbReference>
<dbReference type="InterPro" id="IPR053716">
    <property type="entry name" value="Flag_assembly_chemotaxis_eff"/>
</dbReference>
<keyword evidence="5" id="KW-1003">Cell membrane</keyword>